<accession>A0AAN0LHJ8</accession>
<dbReference type="Pfam" id="PF08404">
    <property type="entry name" value="Baculo_p74_N"/>
    <property type="match status" value="1"/>
</dbReference>
<protein>
    <submittedName>
        <fullName evidence="3">P74</fullName>
    </submittedName>
</protein>
<organism evidence="3">
    <name type="scientific">Nesodiprion zhejiangensis nucleopolyhedrovirus</name>
    <dbReference type="NCBI Taxonomy" id="3135970"/>
    <lineage>
        <taxon>Viruses</taxon>
        <taxon>Viruses incertae sedis</taxon>
        <taxon>Naldaviricetes</taxon>
        <taxon>Lefavirales</taxon>
        <taxon>Baculoviridae</taxon>
    </lineage>
</organism>
<dbReference type="EMBL" id="OR723730">
    <property type="protein sequence ID" value="WYD57092.1"/>
    <property type="molecule type" value="Genomic_DNA"/>
</dbReference>
<evidence type="ECO:0000313" key="3">
    <source>
        <dbReference type="EMBL" id="WYD57092.1"/>
    </source>
</evidence>
<keyword evidence="1" id="KW-0812">Transmembrane</keyword>
<keyword evidence="1" id="KW-0472">Membrane</keyword>
<dbReference type="Pfam" id="PF04583">
    <property type="entry name" value="Baculo_p74"/>
    <property type="match status" value="1"/>
</dbReference>
<name>A0AAN0LHJ8_9BACU</name>
<feature type="transmembrane region" description="Helical" evidence="1">
    <location>
        <begin position="603"/>
        <end position="624"/>
    </location>
</feature>
<keyword evidence="1" id="KW-1133">Transmembrane helix</keyword>
<proteinExistence type="predicted"/>
<evidence type="ECO:0000256" key="1">
    <source>
        <dbReference type="SAM" id="Phobius"/>
    </source>
</evidence>
<feature type="domain" description="Baculoviridae p74 N-terminal" evidence="2">
    <location>
        <begin position="5"/>
        <end position="304"/>
    </location>
</feature>
<feature type="transmembrane region" description="Helical" evidence="1">
    <location>
        <begin position="581"/>
        <end position="597"/>
    </location>
</feature>
<dbReference type="InterPro" id="IPR007663">
    <property type="entry name" value="Baculo_p74"/>
</dbReference>
<dbReference type="GO" id="GO:0019058">
    <property type="term" value="P:viral life cycle"/>
    <property type="evidence" value="ECO:0007669"/>
    <property type="project" value="InterPro"/>
</dbReference>
<sequence length="634" mass="71700">MATITSIDIQNASLYATHLSNLKYIRQWRSRFPNIFIDYSIKCASNDDYYVPTNLKNKAITVDIAFSEKGCEQINCYPYTETKPIDVYTEFGYTQTSDVAIPYGQPACYNIDAASARKSGAEALIQSLETRYFNDKCILMDSTTKLWFNSPYVRTSEHTTKGVDDVSGFNVAYNTNDNIPETYSATFNKAYCNRFGRDVSNNGCSYQWWETFIGVILGESIYATFKQLATGSGVVPSTIDYDRPSELLPEKPLADAYAELYNWTNAVDTTIDEDFESLFDTYSNIDDLGLSESSTIVYIAQNGIHNVDPRTNIRKVGGRSVSNTMIQIRSDQSIEDMMVEFFDNFPIFSSLLIDIGYSVFDDAFRSVMKKIATKTIPYFEKMLLTSSITITKRLLGNTLKAAMFHQLNTFSITLVSTVAKAIARFSAQASSVVGIALAFLSIADIVLSFWDPYGYANMFTPEYLSDVSLSFLEAFYTQNGTRDLVEINPAHYSSYVDVEDSLLETFSYILEYVANLEINSDGQLLDFENDTTDFTFDSENLTSIVVARLSAYNSEDFYNYTKSFNEILQDNISTTYHNQNLIGIACTLVLSFILSLYNSQYFLLFVLLLTVFCILLYNNTYNIYQKLASLLKTQ</sequence>
<dbReference type="InterPro" id="IPR013613">
    <property type="entry name" value="Baculo_p74_N"/>
</dbReference>
<evidence type="ECO:0000259" key="2">
    <source>
        <dbReference type="Pfam" id="PF08404"/>
    </source>
</evidence>
<feature type="transmembrane region" description="Helical" evidence="1">
    <location>
        <begin position="429"/>
        <end position="450"/>
    </location>
</feature>
<gene>
    <name evidence="3" type="primary">pif-0/p74</name>
    <name evidence="3" type="ORF">NezhNPV_ORF47</name>
</gene>
<reference evidence="3" key="1">
    <citation type="submission" date="2023-10" db="EMBL/GenBank/DDBJ databases">
        <authorList>
            <person name="Wang Q."/>
        </authorList>
    </citation>
    <scope>NUCLEOTIDE SEQUENCE</scope>
    <source>
        <strain evidence="3">BJZYA2014</strain>
    </source>
</reference>